<gene>
    <name evidence="1" type="ORF">LCGC14_2806190</name>
</gene>
<dbReference type="EMBL" id="LAZR01052798">
    <property type="protein sequence ID" value="KKK82160.1"/>
    <property type="molecule type" value="Genomic_DNA"/>
</dbReference>
<name>A0A0F8Z810_9ZZZZ</name>
<comment type="caution">
    <text evidence="1">The sequence shown here is derived from an EMBL/GenBank/DDBJ whole genome shotgun (WGS) entry which is preliminary data.</text>
</comment>
<protein>
    <submittedName>
        <fullName evidence="1">Uncharacterized protein</fullName>
    </submittedName>
</protein>
<organism evidence="1">
    <name type="scientific">marine sediment metagenome</name>
    <dbReference type="NCBI Taxonomy" id="412755"/>
    <lineage>
        <taxon>unclassified sequences</taxon>
        <taxon>metagenomes</taxon>
        <taxon>ecological metagenomes</taxon>
    </lineage>
</organism>
<reference evidence="1" key="1">
    <citation type="journal article" date="2015" name="Nature">
        <title>Complex archaea that bridge the gap between prokaryotes and eukaryotes.</title>
        <authorList>
            <person name="Spang A."/>
            <person name="Saw J.H."/>
            <person name="Jorgensen S.L."/>
            <person name="Zaremba-Niedzwiedzka K."/>
            <person name="Martijn J."/>
            <person name="Lind A.E."/>
            <person name="van Eijk R."/>
            <person name="Schleper C."/>
            <person name="Guy L."/>
            <person name="Ettema T.J."/>
        </authorList>
    </citation>
    <scope>NUCLEOTIDE SEQUENCE</scope>
</reference>
<sequence>MKVIVSPKYIIGSDKTKFQNIIFFAPTGTLAIKDKPMIETACTLARLKTIAKTVDSLLLKHRKMKGVYTSIMHVYNHVYYHFLIENIPRFYGISKIKEETINIIISDEIRKWKIEILKIFYEKSFNFIPIRRNEVWELENYYYSSLYYYKLVLTQDLKF</sequence>
<accession>A0A0F8Z810</accession>
<dbReference type="AlphaFoldDB" id="A0A0F8Z810"/>
<proteinExistence type="predicted"/>
<evidence type="ECO:0000313" key="1">
    <source>
        <dbReference type="EMBL" id="KKK82160.1"/>
    </source>
</evidence>